<feature type="signal peptide" evidence="2">
    <location>
        <begin position="1"/>
        <end position="25"/>
    </location>
</feature>
<dbReference type="CDD" id="cd01846">
    <property type="entry name" value="fatty_acyltransferase_like"/>
    <property type="match status" value="1"/>
</dbReference>
<organism evidence="3 4">
    <name type="scientific">Candidatus Muproteobacteria bacterium RBG_19FT_COMBO_61_10</name>
    <dbReference type="NCBI Taxonomy" id="1817761"/>
    <lineage>
        <taxon>Bacteria</taxon>
        <taxon>Pseudomonadati</taxon>
        <taxon>Pseudomonadota</taxon>
        <taxon>Candidatus Muproteobacteria</taxon>
    </lineage>
</organism>
<reference evidence="3 4" key="1">
    <citation type="journal article" date="2016" name="Nat. Commun.">
        <title>Thousands of microbial genomes shed light on interconnected biogeochemical processes in an aquifer system.</title>
        <authorList>
            <person name="Anantharaman K."/>
            <person name="Brown C.T."/>
            <person name="Hug L.A."/>
            <person name="Sharon I."/>
            <person name="Castelle C.J."/>
            <person name="Probst A.J."/>
            <person name="Thomas B.C."/>
            <person name="Singh A."/>
            <person name="Wilkins M.J."/>
            <person name="Karaoz U."/>
            <person name="Brodie E.L."/>
            <person name="Williams K.H."/>
            <person name="Hubbard S.S."/>
            <person name="Banfield J.F."/>
        </authorList>
    </citation>
    <scope>NUCLEOTIDE SEQUENCE [LARGE SCALE GENOMIC DNA]</scope>
</reference>
<dbReference type="SUPFAM" id="SSF52266">
    <property type="entry name" value="SGNH hydrolase"/>
    <property type="match status" value="1"/>
</dbReference>
<name>A0A1F6UIF7_9PROT</name>
<dbReference type="InterPro" id="IPR036514">
    <property type="entry name" value="SGNH_hydro_sf"/>
</dbReference>
<keyword evidence="1" id="KW-0378">Hydrolase</keyword>
<dbReference type="InterPro" id="IPR001087">
    <property type="entry name" value="GDSL"/>
</dbReference>
<sequence length="314" mass="33381">MKRMHMGKFLLAVMLLLLGLRWAEAADPSRLIVFGDSLSDPGNAFVLTLDVSLPPFELIPSAPYARGGLHLSNGPTWVEQMGRRLNLSLDTGPALLAPKVFSNYAVGAARARLEGAISLGAQVGWFLQNTGGVAPTDALYIVYVGNNDLRDALAALATDPSGATSGMILNAAITAIQDNLLALYAAGARHFLIPNAPNLALLPAMRLQGPQVQAAGQQLSMNFNSGMAQLLNGLEASMPVKITRLDIFNLLTEAVAAPASFGFTDVEHSCITPGVLRHPFCVSPDTYLFWDGIHPTRAAHAVFAQRAYAALQLP</sequence>
<keyword evidence="2" id="KW-0732">Signal</keyword>
<evidence type="ECO:0000256" key="2">
    <source>
        <dbReference type="SAM" id="SignalP"/>
    </source>
</evidence>
<evidence type="ECO:0000256" key="1">
    <source>
        <dbReference type="ARBA" id="ARBA00022801"/>
    </source>
</evidence>
<dbReference type="AlphaFoldDB" id="A0A1F6UIF7"/>
<evidence type="ECO:0000313" key="4">
    <source>
        <dbReference type="Proteomes" id="UP000177950"/>
    </source>
</evidence>
<comment type="caution">
    <text evidence="3">The sequence shown here is derived from an EMBL/GenBank/DDBJ whole genome shotgun (WGS) entry which is preliminary data.</text>
</comment>
<dbReference type="Gene3D" id="3.40.50.1110">
    <property type="entry name" value="SGNH hydrolase"/>
    <property type="match status" value="1"/>
</dbReference>
<dbReference type="PANTHER" id="PTHR45648">
    <property type="entry name" value="GDSL LIPASE/ACYLHYDROLASE FAMILY PROTEIN (AFU_ORTHOLOGUE AFUA_4G14700)"/>
    <property type="match status" value="1"/>
</dbReference>
<dbReference type="PANTHER" id="PTHR45648:SF22">
    <property type="entry name" value="GDSL LIPASE_ACYLHYDROLASE FAMILY PROTEIN (AFU_ORTHOLOGUE AFUA_4G14700)"/>
    <property type="match status" value="1"/>
</dbReference>
<proteinExistence type="predicted"/>
<evidence type="ECO:0000313" key="3">
    <source>
        <dbReference type="EMBL" id="OGI57175.1"/>
    </source>
</evidence>
<gene>
    <name evidence="3" type="ORF">A2V58_01355</name>
</gene>
<dbReference type="GO" id="GO:0016788">
    <property type="term" value="F:hydrolase activity, acting on ester bonds"/>
    <property type="evidence" value="ECO:0007669"/>
    <property type="project" value="InterPro"/>
</dbReference>
<dbReference type="InterPro" id="IPR051058">
    <property type="entry name" value="GDSL_Est/Lipase"/>
</dbReference>
<accession>A0A1F6UIF7</accession>
<protein>
    <recommendedName>
        <fullName evidence="5">GDSL family lipase</fullName>
    </recommendedName>
</protein>
<feature type="chain" id="PRO_5009527012" description="GDSL family lipase" evidence="2">
    <location>
        <begin position="26"/>
        <end position="314"/>
    </location>
</feature>
<evidence type="ECO:0008006" key="5">
    <source>
        <dbReference type="Google" id="ProtNLM"/>
    </source>
</evidence>
<dbReference type="EMBL" id="MFSV01000147">
    <property type="protein sequence ID" value="OGI57175.1"/>
    <property type="molecule type" value="Genomic_DNA"/>
</dbReference>
<dbReference type="Pfam" id="PF00657">
    <property type="entry name" value="Lipase_GDSL"/>
    <property type="match status" value="1"/>
</dbReference>
<dbReference type="Proteomes" id="UP000177950">
    <property type="component" value="Unassembled WGS sequence"/>
</dbReference>